<evidence type="ECO:0000313" key="2">
    <source>
        <dbReference type="EnsemblMetazoa" id="GAUT044438-PA"/>
    </source>
</evidence>
<dbReference type="EnsemblMetazoa" id="GAUT044438-RA">
    <property type="protein sequence ID" value="GAUT044438-PA"/>
    <property type="gene ID" value="GAUT044438"/>
</dbReference>
<evidence type="ECO:0000256" key="1">
    <source>
        <dbReference type="SAM" id="MobiDB-lite"/>
    </source>
</evidence>
<sequence>MKENIPTKNQGGDEQGMENQESKGDRNKNVWEIKLESKPEEMEEKQLIDEANLQKRAEMEENPESLSADQGEEQKSQKDDLKENYELKNERRGEDNIAFGSEMENNPPTDEVQVPENDTDINQDLYLLSTTNYGFLLTVIG</sequence>
<dbReference type="AlphaFoldDB" id="A0A1A9VQK2"/>
<name>A0A1A9VQK2_GLOAU</name>
<protein>
    <submittedName>
        <fullName evidence="2">Uncharacterized protein</fullName>
    </submittedName>
</protein>
<dbReference type="STRING" id="7395.A0A1A9VQK2"/>
<reference evidence="2" key="1">
    <citation type="submission" date="2020-05" db="UniProtKB">
        <authorList>
            <consortium name="EnsemblMetazoa"/>
        </authorList>
    </citation>
    <scope>IDENTIFICATION</scope>
    <source>
        <strain evidence="2">TTRI</strain>
    </source>
</reference>
<organism evidence="2 3">
    <name type="scientific">Glossina austeni</name>
    <name type="common">Savannah tsetse fly</name>
    <dbReference type="NCBI Taxonomy" id="7395"/>
    <lineage>
        <taxon>Eukaryota</taxon>
        <taxon>Metazoa</taxon>
        <taxon>Ecdysozoa</taxon>
        <taxon>Arthropoda</taxon>
        <taxon>Hexapoda</taxon>
        <taxon>Insecta</taxon>
        <taxon>Pterygota</taxon>
        <taxon>Neoptera</taxon>
        <taxon>Endopterygota</taxon>
        <taxon>Diptera</taxon>
        <taxon>Brachycera</taxon>
        <taxon>Muscomorpha</taxon>
        <taxon>Hippoboscoidea</taxon>
        <taxon>Glossinidae</taxon>
        <taxon>Glossina</taxon>
    </lineage>
</organism>
<feature type="compositionally biased region" description="Basic and acidic residues" evidence="1">
    <location>
        <begin position="72"/>
        <end position="95"/>
    </location>
</feature>
<feature type="compositionally biased region" description="Basic and acidic residues" evidence="1">
    <location>
        <begin position="20"/>
        <end position="59"/>
    </location>
</feature>
<dbReference type="VEuPathDB" id="VectorBase:GAUT044438"/>
<dbReference type="Proteomes" id="UP000078200">
    <property type="component" value="Unassembled WGS sequence"/>
</dbReference>
<accession>A0A1A9VQK2</accession>
<proteinExistence type="predicted"/>
<feature type="region of interest" description="Disordered" evidence="1">
    <location>
        <begin position="1"/>
        <end position="116"/>
    </location>
</feature>
<feature type="compositionally biased region" description="Polar residues" evidence="1">
    <location>
        <begin position="1"/>
        <end position="12"/>
    </location>
</feature>
<evidence type="ECO:0000313" key="3">
    <source>
        <dbReference type="Proteomes" id="UP000078200"/>
    </source>
</evidence>
<keyword evidence="3" id="KW-1185">Reference proteome</keyword>